<feature type="domain" description="DUF1214" evidence="1">
    <location>
        <begin position="155"/>
        <end position="189"/>
    </location>
</feature>
<proteinExistence type="predicted"/>
<comment type="caution">
    <text evidence="2">The sequence shown here is derived from an EMBL/GenBank/DDBJ whole genome shotgun (WGS) entry which is preliminary data.</text>
</comment>
<feature type="domain" description="DUF1214" evidence="1">
    <location>
        <begin position="292"/>
        <end position="362"/>
    </location>
</feature>
<accession>A0A0C2A745</accession>
<gene>
    <name evidence="2" type="ORF">DB30_04683</name>
</gene>
<evidence type="ECO:0000313" key="3">
    <source>
        <dbReference type="Proteomes" id="UP000031599"/>
    </source>
</evidence>
<evidence type="ECO:0000313" key="2">
    <source>
        <dbReference type="EMBL" id="KIG19218.1"/>
    </source>
</evidence>
<reference evidence="2 3" key="1">
    <citation type="submission" date="2014-12" db="EMBL/GenBank/DDBJ databases">
        <title>Genome assembly of Enhygromyxa salina DSM 15201.</title>
        <authorList>
            <person name="Sharma G."/>
            <person name="Subramanian S."/>
        </authorList>
    </citation>
    <scope>NUCLEOTIDE SEQUENCE [LARGE SCALE GENOMIC DNA]</scope>
    <source>
        <strain evidence="2 3">DSM 15201</strain>
    </source>
</reference>
<dbReference type="InterPro" id="IPR010621">
    <property type="entry name" value="DUF1214"/>
</dbReference>
<dbReference type="AlphaFoldDB" id="A0A0C2A745"/>
<sequence>MDQYRRTSRWWMELRGQTPEDQAAARITSGQSWAEFCDTLKAAGASLSFPGTPQTPFDQAEGYRYLSRLTRAGLEAFVEYADPARPVLHRVVHETVKMGSDNPDNYYQTARISGALEYRIRGQRNTIAYLSFGSMIGHYGQGGGMPPTGYIEGSQLHVEDDGSFEIIISATEQPGNWLPMTPESGTLVVRQTFLDRANEQPAELTIECIDQDATPQPLTPAMLDEGLRATSSLVAGASLLFAKWARDFKSHSNQLPMFDPERSTAAGGDPNIVYYHSHWALAPDQALVIEVTPPACEHWNFQLNNYWMESLDYRHFQVHVNKHSAEYESDGSVRIVVAHADPGSPNWIRTLGHESGTMCFRWVRATQHPQPGTRVVPLAQLQREALS</sequence>
<organism evidence="2 3">
    <name type="scientific">Enhygromyxa salina</name>
    <dbReference type="NCBI Taxonomy" id="215803"/>
    <lineage>
        <taxon>Bacteria</taxon>
        <taxon>Pseudomonadati</taxon>
        <taxon>Myxococcota</taxon>
        <taxon>Polyangia</taxon>
        <taxon>Nannocystales</taxon>
        <taxon>Nannocystaceae</taxon>
        <taxon>Enhygromyxa</taxon>
    </lineage>
</organism>
<dbReference type="EMBL" id="JMCC02000004">
    <property type="protein sequence ID" value="KIG19218.1"/>
    <property type="molecule type" value="Genomic_DNA"/>
</dbReference>
<protein>
    <recommendedName>
        <fullName evidence="1">DUF1214 domain-containing protein</fullName>
    </recommendedName>
</protein>
<name>A0A0C2A745_9BACT</name>
<dbReference type="Proteomes" id="UP000031599">
    <property type="component" value="Unassembled WGS sequence"/>
</dbReference>
<dbReference type="Pfam" id="PF06742">
    <property type="entry name" value="DUF1214"/>
    <property type="match status" value="2"/>
</dbReference>
<evidence type="ECO:0000259" key="1">
    <source>
        <dbReference type="Pfam" id="PF06742"/>
    </source>
</evidence>